<evidence type="ECO:0000256" key="1">
    <source>
        <dbReference type="ARBA" id="ARBA00022801"/>
    </source>
</evidence>
<evidence type="ECO:0000313" key="5">
    <source>
        <dbReference type="Proteomes" id="UP000236721"/>
    </source>
</evidence>
<keyword evidence="1" id="KW-0378">Hydrolase</keyword>
<dbReference type="EMBL" id="FNVG01000014">
    <property type="protein sequence ID" value="SEG45216.1"/>
    <property type="molecule type" value="Genomic_DNA"/>
</dbReference>
<proteinExistence type="predicted"/>
<feature type="signal peptide" evidence="2">
    <location>
        <begin position="1"/>
        <end position="18"/>
    </location>
</feature>
<keyword evidence="2" id="KW-0732">Signal</keyword>
<feature type="domain" description="BD-FAE-like" evidence="3">
    <location>
        <begin position="74"/>
        <end position="131"/>
    </location>
</feature>
<gene>
    <name evidence="4" type="ORF">SAMN04488244_114107</name>
</gene>
<dbReference type="Proteomes" id="UP000236721">
    <property type="component" value="Unassembled WGS sequence"/>
</dbReference>
<dbReference type="RefSeq" id="WP_208623271.1">
    <property type="nucleotide sequence ID" value="NZ_FNVG01000014.1"/>
</dbReference>
<keyword evidence="5" id="KW-1185">Reference proteome</keyword>
<dbReference type="InterPro" id="IPR050300">
    <property type="entry name" value="GDXG_lipolytic_enzyme"/>
</dbReference>
<protein>
    <submittedName>
        <fullName evidence="4">Acetyl esterase/lipase</fullName>
    </submittedName>
</protein>
<organism evidence="4 5">
    <name type="scientific">Vibrio hangzhouensis</name>
    <dbReference type="NCBI Taxonomy" id="462991"/>
    <lineage>
        <taxon>Bacteria</taxon>
        <taxon>Pseudomonadati</taxon>
        <taxon>Pseudomonadota</taxon>
        <taxon>Gammaproteobacteria</taxon>
        <taxon>Vibrionales</taxon>
        <taxon>Vibrionaceae</taxon>
        <taxon>Vibrio</taxon>
    </lineage>
</organism>
<evidence type="ECO:0000313" key="4">
    <source>
        <dbReference type="EMBL" id="SEG45216.1"/>
    </source>
</evidence>
<reference evidence="5" key="1">
    <citation type="submission" date="2016-10" db="EMBL/GenBank/DDBJ databases">
        <authorList>
            <person name="Varghese N."/>
            <person name="Submissions S."/>
        </authorList>
    </citation>
    <scope>NUCLEOTIDE SEQUENCE [LARGE SCALE GENOMIC DNA]</scope>
    <source>
        <strain evidence="5">CGMCC 1.7062</strain>
    </source>
</reference>
<evidence type="ECO:0000256" key="2">
    <source>
        <dbReference type="SAM" id="SignalP"/>
    </source>
</evidence>
<accession>A0A1H6ABU3</accession>
<dbReference type="SUPFAM" id="SSF53474">
    <property type="entry name" value="alpha/beta-Hydrolases"/>
    <property type="match status" value="1"/>
</dbReference>
<dbReference type="InterPro" id="IPR049492">
    <property type="entry name" value="BD-FAE-like_dom"/>
</dbReference>
<dbReference type="InterPro" id="IPR029058">
    <property type="entry name" value="AB_hydrolase_fold"/>
</dbReference>
<sequence>MKNSRLATLLLTCFAAMNFGCNQQGSSEPNLSTGAPMVSAESTYLVLVESDIEYADGLVHDNVSSSPFAAPQTLDIYYPANDHANRPVYMFIHGGGFQSGTKTKPEIIDLAHYFTSRGWVVVSVDYRTAEDLGTITGKTPEELLTYYNGIAPQEWLEYALQTAESPDQVKTSTAMYTAQRDAKAALRWIVANADTYNINPDYITVGGASAGSITTIALGISENEDFRDEISISDDPTLATTHLDQSYAVRSMVYYWGSNIKLDLFENVYGLNRYDSNDPELFMAHGTENDPVTPYSEAVELQDIYNDLGIYNRLETLEGYGHGAWNAQLDGKGLSELSFDFLVNRQNLTVQ</sequence>
<dbReference type="Gene3D" id="3.40.50.1820">
    <property type="entry name" value="alpha/beta hydrolase"/>
    <property type="match status" value="1"/>
</dbReference>
<name>A0A1H6ABU3_9VIBR</name>
<dbReference type="PANTHER" id="PTHR48081">
    <property type="entry name" value="AB HYDROLASE SUPERFAMILY PROTEIN C4A8.06C"/>
    <property type="match status" value="1"/>
</dbReference>
<feature type="domain" description="BD-FAE-like" evidence="3">
    <location>
        <begin position="173"/>
        <end position="230"/>
    </location>
</feature>
<dbReference type="GO" id="GO:0016787">
    <property type="term" value="F:hydrolase activity"/>
    <property type="evidence" value="ECO:0007669"/>
    <property type="project" value="UniProtKB-KW"/>
</dbReference>
<evidence type="ECO:0000259" key="3">
    <source>
        <dbReference type="Pfam" id="PF20434"/>
    </source>
</evidence>
<feature type="chain" id="PRO_5009292542" evidence="2">
    <location>
        <begin position="19"/>
        <end position="351"/>
    </location>
</feature>
<dbReference type="Pfam" id="PF20434">
    <property type="entry name" value="BD-FAE"/>
    <property type="match status" value="2"/>
</dbReference>
<dbReference type="AlphaFoldDB" id="A0A1H6ABU3"/>